<dbReference type="InterPro" id="IPR007197">
    <property type="entry name" value="rSAM"/>
</dbReference>
<dbReference type="Proteomes" id="UP000217696">
    <property type="component" value="Chromosome"/>
</dbReference>
<feature type="binding site" evidence="8">
    <location>
        <position position="186"/>
    </location>
    <ligand>
        <name>S-adenosyl-L-methionine</name>
        <dbReference type="ChEBI" id="CHEBI:59789"/>
    </ligand>
</feature>
<dbReference type="GO" id="GO:0005506">
    <property type="term" value="F:iron ion binding"/>
    <property type="evidence" value="ECO:0007669"/>
    <property type="project" value="UniProtKB-UniRule"/>
</dbReference>
<evidence type="ECO:0000256" key="1">
    <source>
        <dbReference type="ARBA" id="ARBA00022485"/>
    </source>
</evidence>
<feature type="binding site" evidence="6 7">
    <location>
        <position position="78"/>
    </location>
    <ligand>
        <name>[4Fe-4S] cluster</name>
        <dbReference type="ChEBI" id="CHEBI:49883"/>
        <note>4Fe-4S-S-AdoMet</note>
    </ligand>
</feature>
<evidence type="ECO:0000256" key="5">
    <source>
        <dbReference type="ARBA" id="ARBA00023014"/>
    </source>
</evidence>
<comment type="cofactor">
    <cofactor evidence="6 7">
        <name>[4Fe-4S] cluster</name>
        <dbReference type="ChEBI" id="CHEBI:49883"/>
    </cofactor>
    <text evidence="6 7">Binds 1 [4Fe-4S] cluster. The cluster is coordinated with 3 cysteines and an exchangeable S-adenosyl-L-methionine.</text>
</comment>
<comment type="catalytic activity">
    <reaction evidence="6">
        <text>3-[(1-carboxyvinyl)-oxy]benzoate + S-adenosyl-L-methionine + H2O = 6-amino-6-deoxyfutalosine + hydrogencarbonate + L-methionine + H(+)</text>
        <dbReference type="Rhea" id="RHEA:33075"/>
        <dbReference type="ChEBI" id="CHEBI:15377"/>
        <dbReference type="ChEBI" id="CHEBI:15378"/>
        <dbReference type="ChEBI" id="CHEBI:17544"/>
        <dbReference type="ChEBI" id="CHEBI:57844"/>
        <dbReference type="ChEBI" id="CHEBI:59789"/>
        <dbReference type="ChEBI" id="CHEBI:64286"/>
        <dbReference type="ChEBI" id="CHEBI:76981"/>
        <dbReference type="EC" id="2.5.1.120"/>
    </reaction>
</comment>
<dbReference type="SMART" id="SM00729">
    <property type="entry name" value="Elp3"/>
    <property type="match status" value="1"/>
</dbReference>
<dbReference type="NCBIfam" id="TIGR03700">
    <property type="entry name" value="mena_SCO4494"/>
    <property type="match status" value="1"/>
</dbReference>
<dbReference type="UniPathway" id="UPA00079"/>
<dbReference type="CDD" id="cd01335">
    <property type="entry name" value="Radical_SAM"/>
    <property type="match status" value="1"/>
</dbReference>
<dbReference type="PANTHER" id="PTHR43076:SF7">
    <property type="entry name" value="AMINODEOXYFUTALOSINE SYNTHASE"/>
    <property type="match status" value="1"/>
</dbReference>
<organism evidence="9 10">
    <name type="scientific">Aneurinibacillus soli</name>
    <dbReference type="NCBI Taxonomy" id="1500254"/>
    <lineage>
        <taxon>Bacteria</taxon>
        <taxon>Bacillati</taxon>
        <taxon>Bacillota</taxon>
        <taxon>Bacilli</taxon>
        <taxon>Bacillales</taxon>
        <taxon>Paenibacillaceae</taxon>
        <taxon>Aneurinibacillus group</taxon>
        <taxon>Aneurinibacillus</taxon>
    </lineage>
</organism>
<evidence type="ECO:0000256" key="6">
    <source>
        <dbReference type="HAMAP-Rule" id="MF_00993"/>
    </source>
</evidence>
<feature type="binding site" evidence="8">
    <location>
        <position position="80"/>
    </location>
    <ligand>
        <name>S-adenosyl-L-methionine</name>
        <dbReference type="ChEBI" id="CHEBI:59789"/>
    </ligand>
</feature>
<evidence type="ECO:0000256" key="8">
    <source>
        <dbReference type="PIRSR" id="PIRSR004762-2"/>
    </source>
</evidence>
<evidence type="ECO:0000256" key="2">
    <source>
        <dbReference type="ARBA" id="ARBA00022691"/>
    </source>
</evidence>
<dbReference type="SFLD" id="SFLDS00029">
    <property type="entry name" value="Radical_SAM"/>
    <property type="match status" value="1"/>
</dbReference>
<dbReference type="OrthoDB" id="9802027at2"/>
<dbReference type="InterPro" id="IPR034405">
    <property type="entry name" value="F420"/>
</dbReference>
<dbReference type="GO" id="GO:0102573">
    <property type="term" value="F:aminodeoxyfutalosine synthase activity"/>
    <property type="evidence" value="ECO:0007669"/>
    <property type="project" value="UniProtKB-EC"/>
</dbReference>
<evidence type="ECO:0000256" key="7">
    <source>
        <dbReference type="PIRSR" id="PIRSR004762-1"/>
    </source>
</evidence>
<feature type="binding site" evidence="6 7">
    <location>
        <position position="81"/>
    </location>
    <ligand>
        <name>[4Fe-4S] cluster</name>
        <dbReference type="ChEBI" id="CHEBI:49883"/>
        <note>4Fe-4S-S-AdoMet</note>
    </ligand>
</feature>
<evidence type="ECO:0000313" key="9">
    <source>
        <dbReference type="EMBL" id="BAU26876.1"/>
    </source>
</evidence>
<dbReference type="GO" id="GO:0044689">
    <property type="term" value="F:7,8-didemethyl-8-hydroxy-5-deazariboflavin synthase activity"/>
    <property type="evidence" value="ECO:0007669"/>
    <property type="project" value="TreeGrafter"/>
</dbReference>
<dbReference type="InterPro" id="IPR022432">
    <property type="entry name" value="MqnE"/>
</dbReference>
<dbReference type="InterPro" id="IPR045567">
    <property type="entry name" value="CofH/MnqC-like_C"/>
</dbReference>
<dbReference type="InterPro" id="IPR058240">
    <property type="entry name" value="rSAM_sf"/>
</dbReference>
<proteinExistence type="inferred from homology"/>
<feature type="binding site" evidence="6 7">
    <location>
        <position position="74"/>
    </location>
    <ligand>
        <name>[4Fe-4S] cluster</name>
        <dbReference type="ChEBI" id="CHEBI:49883"/>
        <note>4Fe-4S-S-AdoMet</note>
    </ligand>
</feature>
<accession>A0A0U5B7E6</accession>
<dbReference type="GO" id="GO:0009234">
    <property type="term" value="P:menaquinone biosynthetic process"/>
    <property type="evidence" value="ECO:0007669"/>
    <property type="project" value="UniProtKB-UniRule"/>
</dbReference>
<dbReference type="HAMAP" id="MF_00993">
    <property type="entry name" value="MqnE"/>
    <property type="match status" value="1"/>
</dbReference>
<comment type="pathway">
    <text evidence="6">Quinol/quinone metabolism; menaquinone biosynthesis.</text>
</comment>
<reference evidence="9 10" key="1">
    <citation type="submission" date="2015-12" db="EMBL/GenBank/DDBJ databases">
        <title>Genome sequence of Aneurinibacillus soli.</title>
        <authorList>
            <person name="Lee J.S."/>
            <person name="Lee K.C."/>
            <person name="Kim K.K."/>
            <person name="Lee B.W."/>
        </authorList>
    </citation>
    <scope>NUCLEOTIDE SEQUENCE [LARGE SCALE GENOMIC DNA]</scope>
    <source>
        <strain evidence="9 10">CB4</strain>
    </source>
</reference>
<dbReference type="SFLD" id="SFLDG01389">
    <property type="entry name" value="menaquinone_synthsis_involved"/>
    <property type="match status" value="1"/>
</dbReference>
<name>A0A0U5B7E6_9BACL</name>
<dbReference type="Pfam" id="PF04055">
    <property type="entry name" value="Radical_SAM"/>
    <property type="match status" value="1"/>
</dbReference>
<dbReference type="Pfam" id="PF19288">
    <property type="entry name" value="CofH_C"/>
    <property type="match status" value="1"/>
</dbReference>
<keyword evidence="5 6" id="KW-0411">Iron-sulfur</keyword>
<keyword evidence="6 9" id="KW-0808">Transferase</keyword>
<dbReference type="EMBL" id="AP017312">
    <property type="protein sequence ID" value="BAU26876.1"/>
    <property type="molecule type" value="Genomic_DNA"/>
</dbReference>
<keyword evidence="4 6" id="KW-0408">Iron</keyword>
<dbReference type="SFLD" id="SFLDF00343">
    <property type="entry name" value="aminofutalosine_synthase_(mqnE"/>
    <property type="match status" value="1"/>
</dbReference>
<dbReference type="EC" id="2.5.1.120" evidence="6"/>
<dbReference type="GO" id="GO:0051539">
    <property type="term" value="F:4 iron, 4 sulfur cluster binding"/>
    <property type="evidence" value="ECO:0007669"/>
    <property type="project" value="UniProtKB-KW"/>
</dbReference>
<dbReference type="PANTHER" id="PTHR43076">
    <property type="entry name" value="FO SYNTHASE (COFH)"/>
    <property type="match status" value="1"/>
</dbReference>
<keyword evidence="10" id="KW-1185">Reference proteome</keyword>
<evidence type="ECO:0000313" key="10">
    <source>
        <dbReference type="Proteomes" id="UP000217696"/>
    </source>
</evidence>
<comment type="similarity">
    <text evidence="6">Belongs to the radical SAM superfamily. MqnE family.</text>
</comment>
<sequence>MSTFTQHFIQDQTLLPIIEKIEAGERLSLEDGMTLYNSNDLLTIGQLANLVNTRKNGNNVYFIENMYINPTNVCEAHCAFCGFRRDPGEEGAYTMSMDDLLEYVAKGYTPTTREFHIVGGHNHTVPFDYYLDTIRTLKKNYPDVTIKAYTGAEIVFFAQIAGLTEEEVLKELVKAGLDTLPGGGAEILTEEYRAKMSPEKASTDEWLNVHRLAHNLGMKTHATMLYGSIEKPEERLIHMMRLRELQDDTNGFMVFIPLAIQPKKVTASIKRRTSAFDDMKTMAISRLMLDNFPHVKAYWINIGTQLTQMAVNFGSSDIHGTLVEERISHAVGALTQSGLTRDELVWLIKGAGKQPIERDTFYNIIKEY</sequence>
<dbReference type="KEGG" id="asoc:CB4_01045"/>
<dbReference type="RefSeq" id="WP_096463874.1">
    <property type="nucleotide sequence ID" value="NZ_AP017312.1"/>
</dbReference>
<keyword evidence="6" id="KW-0474">Menaquinone biosynthesis</keyword>
<protein>
    <recommendedName>
        <fullName evidence="6">Aminodeoxyfutalosine synthase</fullName>
        <shortName evidence="6">AFL synthase</shortName>
        <shortName evidence="6">Aminofutalosine synthase</shortName>
        <ecNumber evidence="6">2.5.1.120</ecNumber>
    </recommendedName>
    <alternativeName>
        <fullName evidence="6">Menaquinone biosynthetic enzyme MqnE</fullName>
    </alternativeName>
</protein>
<comment type="function">
    <text evidence="6">Radical SAM enzyme that catalyzes the addition of the adenosyl radical to the double bond of 3-[(1-carboxyvinyl)oxy]benzoate, leading to aminodeoxyfutalosine (AFL), a key intermediate in the formation of menaquinone (MK, vitamin K2) from chorismate.</text>
</comment>
<keyword evidence="2 6" id="KW-0949">S-adenosyl-L-methionine</keyword>
<gene>
    <name evidence="9" type="primary">mqnE_1</name>
    <name evidence="6" type="synonym">mqnE</name>
    <name evidence="9" type="ORF">CB4_01045</name>
</gene>
<dbReference type="PROSITE" id="PS51918">
    <property type="entry name" value="RADICAL_SAM"/>
    <property type="match status" value="1"/>
</dbReference>
<evidence type="ECO:0000256" key="3">
    <source>
        <dbReference type="ARBA" id="ARBA00022723"/>
    </source>
</evidence>
<dbReference type="NCBIfam" id="TIGR00423">
    <property type="entry name" value="CofH family radical SAM protein"/>
    <property type="match status" value="1"/>
</dbReference>
<dbReference type="Gene3D" id="3.20.20.70">
    <property type="entry name" value="Aldolase class I"/>
    <property type="match status" value="1"/>
</dbReference>
<dbReference type="SFLD" id="SFLDG01064">
    <property type="entry name" value="F420__menaquinone_cofactor_bio"/>
    <property type="match status" value="1"/>
</dbReference>
<keyword evidence="3 6" id="KW-0479">Metal-binding</keyword>
<keyword evidence="1 6" id="KW-0004">4Fe-4S</keyword>
<dbReference type="SUPFAM" id="SSF102114">
    <property type="entry name" value="Radical SAM enzymes"/>
    <property type="match status" value="1"/>
</dbReference>
<dbReference type="InterPro" id="IPR020050">
    <property type="entry name" value="FO_synthase_su2"/>
</dbReference>
<dbReference type="InterPro" id="IPR006638">
    <property type="entry name" value="Elp3/MiaA/NifB-like_rSAM"/>
</dbReference>
<dbReference type="PIRSF" id="PIRSF004762">
    <property type="entry name" value="CHP00423"/>
    <property type="match status" value="1"/>
</dbReference>
<dbReference type="AlphaFoldDB" id="A0A0U5B7E6"/>
<evidence type="ECO:0000256" key="4">
    <source>
        <dbReference type="ARBA" id="ARBA00023004"/>
    </source>
</evidence>
<dbReference type="InterPro" id="IPR013785">
    <property type="entry name" value="Aldolase_TIM"/>
</dbReference>